<dbReference type="AlphaFoldDB" id="A0A239GFT2"/>
<name>A0A239GFT2_9PSED</name>
<dbReference type="Pfam" id="PF12802">
    <property type="entry name" value="MarR_2"/>
    <property type="match status" value="1"/>
</dbReference>
<gene>
    <name evidence="5" type="ORF">SAMN05444352_112150</name>
</gene>
<dbReference type="GO" id="GO:0003700">
    <property type="term" value="F:DNA-binding transcription factor activity"/>
    <property type="evidence" value="ECO:0007669"/>
    <property type="project" value="InterPro"/>
</dbReference>
<evidence type="ECO:0000259" key="4">
    <source>
        <dbReference type="PROSITE" id="PS50995"/>
    </source>
</evidence>
<dbReference type="STRING" id="1215104.GCA_000730585_04221"/>
<dbReference type="PANTHER" id="PTHR33164">
    <property type="entry name" value="TRANSCRIPTIONAL REGULATOR, MARR FAMILY"/>
    <property type="match status" value="1"/>
</dbReference>
<dbReference type="GO" id="GO:0006950">
    <property type="term" value="P:response to stress"/>
    <property type="evidence" value="ECO:0007669"/>
    <property type="project" value="TreeGrafter"/>
</dbReference>
<dbReference type="InterPro" id="IPR036388">
    <property type="entry name" value="WH-like_DNA-bd_sf"/>
</dbReference>
<keyword evidence="2" id="KW-0238">DNA-binding</keyword>
<evidence type="ECO:0000256" key="3">
    <source>
        <dbReference type="ARBA" id="ARBA00023163"/>
    </source>
</evidence>
<dbReference type="InterPro" id="IPR000835">
    <property type="entry name" value="HTH_MarR-typ"/>
</dbReference>
<dbReference type="GO" id="GO:0003677">
    <property type="term" value="F:DNA binding"/>
    <property type="evidence" value="ECO:0007669"/>
    <property type="project" value="UniProtKB-KW"/>
</dbReference>
<dbReference type="Proteomes" id="UP000198407">
    <property type="component" value="Unassembled WGS sequence"/>
</dbReference>
<dbReference type="SUPFAM" id="SSF46785">
    <property type="entry name" value="Winged helix' DNA-binding domain"/>
    <property type="match status" value="1"/>
</dbReference>
<sequence>MYSSLRSLADDTFCLRLQRAARVWRKVSDEELSNLNLSEATTTPLWLINKLGEGLRQRTLADHMGLEGQSLVRLLDQLENAGLVVRRDDPSDRRAKALYLTDAGRKLAEQAELVVRKIRARLLDDVPAEHLAIIDGVFDKIITAASD</sequence>
<dbReference type="PROSITE" id="PS50995">
    <property type="entry name" value="HTH_MARR_2"/>
    <property type="match status" value="1"/>
</dbReference>
<reference evidence="6" key="1">
    <citation type="submission" date="2017-06" db="EMBL/GenBank/DDBJ databases">
        <authorList>
            <person name="Varghese N."/>
            <person name="Submissions S."/>
        </authorList>
    </citation>
    <scope>NUCLEOTIDE SEQUENCE [LARGE SCALE GENOMIC DNA]</scope>
    <source>
        <strain evidence="6">DSM 22348</strain>
    </source>
</reference>
<keyword evidence="6" id="KW-1185">Reference proteome</keyword>
<evidence type="ECO:0000256" key="2">
    <source>
        <dbReference type="ARBA" id="ARBA00023125"/>
    </source>
</evidence>
<dbReference type="PRINTS" id="PR00598">
    <property type="entry name" value="HTHMARR"/>
</dbReference>
<dbReference type="OrthoDB" id="6002259at2"/>
<dbReference type="EMBL" id="FZOL01000012">
    <property type="protein sequence ID" value="SNS68057.1"/>
    <property type="molecule type" value="Genomic_DNA"/>
</dbReference>
<organism evidence="5 6">
    <name type="scientific">Pseudomonas japonica</name>
    <dbReference type="NCBI Taxonomy" id="256466"/>
    <lineage>
        <taxon>Bacteria</taxon>
        <taxon>Pseudomonadati</taxon>
        <taxon>Pseudomonadota</taxon>
        <taxon>Gammaproteobacteria</taxon>
        <taxon>Pseudomonadales</taxon>
        <taxon>Pseudomonadaceae</taxon>
        <taxon>Pseudomonas</taxon>
    </lineage>
</organism>
<evidence type="ECO:0000313" key="5">
    <source>
        <dbReference type="EMBL" id="SNS68057.1"/>
    </source>
</evidence>
<dbReference type="Gene3D" id="1.10.10.10">
    <property type="entry name" value="Winged helix-like DNA-binding domain superfamily/Winged helix DNA-binding domain"/>
    <property type="match status" value="1"/>
</dbReference>
<dbReference type="InterPro" id="IPR023187">
    <property type="entry name" value="Tscrpt_reg_MarR-type_CS"/>
</dbReference>
<proteinExistence type="predicted"/>
<protein>
    <submittedName>
        <fullName evidence="5">MarR family transcriptional regulator, transcriptional regulator for hemolysin</fullName>
    </submittedName>
</protein>
<dbReference type="InterPro" id="IPR036390">
    <property type="entry name" value="WH_DNA-bd_sf"/>
</dbReference>
<accession>A0A239GFT2</accession>
<dbReference type="PROSITE" id="PS01117">
    <property type="entry name" value="HTH_MARR_1"/>
    <property type="match status" value="1"/>
</dbReference>
<keyword evidence="1" id="KW-0805">Transcription regulation</keyword>
<evidence type="ECO:0000256" key="1">
    <source>
        <dbReference type="ARBA" id="ARBA00023015"/>
    </source>
</evidence>
<dbReference type="SMART" id="SM00347">
    <property type="entry name" value="HTH_MARR"/>
    <property type="match status" value="1"/>
</dbReference>
<dbReference type="InterPro" id="IPR039422">
    <property type="entry name" value="MarR/SlyA-like"/>
</dbReference>
<feature type="domain" description="HTH marR-type" evidence="4">
    <location>
        <begin position="10"/>
        <end position="143"/>
    </location>
</feature>
<keyword evidence="3" id="KW-0804">Transcription</keyword>
<dbReference type="PANTHER" id="PTHR33164:SF64">
    <property type="entry name" value="TRANSCRIPTIONAL REGULATOR SLYA"/>
    <property type="match status" value="1"/>
</dbReference>
<evidence type="ECO:0000313" key="6">
    <source>
        <dbReference type="Proteomes" id="UP000198407"/>
    </source>
</evidence>